<dbReference type="PROSITE" id="PS50109">
    <property type="entry name" value="HIS_KIN"/>
    <property type="match status" value="1"/>
</dbReference>
<dbReference type="Pfam" id="PF02518">
    <property type="entry name" value="HATPase_c"/>
    <property type="match status" value="1"/>
</dbReference>
<dbReference type="Proteomes" id="UP000263377">
    <property type="component" value="Unassembled WGS sequence"/>
</dbReference>
<dbReference type="GO" id="GO:0000160">
    <property type="term" value="P:phosphorelay signal transduction system"/>
    <property type="evidence" value="ECO:0007669"/>
    <property type="project" value="TreeGrafter"/>
</dbReference>
<feature type="compositionally biased region" description="Gly residues" evidence="8">
    <location>
        <begin position="880"/>
        <end position="903"/>
    </location>
</feature>
<reference evidence="11 12" key="1">
    <citation type="submission" date="2018-08" db="EMBL/GenBank/DDBJ databases">
        <title>Diversity &amp; Physiological Properties of Lignin-Decomposing Actinobacteria from Soil.</title>
        <authorList>
            <person name="Roh S.G."/>
            <person name="Kim S.B."/>
        </authorList>
    </citation>
    <scope>NUCLEOTIDE SEQUENCE [LARGE SCALE GENOMIC DNA]</scope>
    <source>
        <strain evidence="11 12">MMS17-GH009</strain>
    </source>
</reference>
<dbReference type="GO" id="GO:0005886">
    <property type="term" value="C:plasma membrane"/>
    <property type="evidence" value="ECO:0007669"/>
    <property type="project" value="TreeGrafter"/>
</dbReference>
<dbReference type="SUPFAM" id="SSF55874">
    <property type="entry name" value="ATPase domain of HSP90 chaperone/DNA topoisomerase II/histidine kinase"/>
    <property type="match status" value="1"/>
</dbReference>
<dbReference type="GO" id="GO:0004673">
    <property type="term" value="F:protein histidine kinase activity"/>
    <property type="evidence" value="ECO:0007669"/>
    <property type="project" value="UniProtKB-EC"/>
</dbReference>
<evidence type="ECO:0000256" key="1">
    <source>
        <dbReference type="ARBA" id="ARBA00000085"/>
    </source>
</evidence>
<dbReference type="SMART" id="SM00387">
    <property type="entry name" value="HATPase_c"/>
    <property type="match status" value="1"/>
</dbReference>
<feature type="domain" description="Histidine kinase" evidence="10">
    <location>
        <begin position="580"/>
        <end position="685"/>
    </location>
</feature>
<dbReference type="Pfam" id="PF08376">
    <property type="entry name" value="NIT"/>
    <property type="match status" value="1"/>
</dbReference>
<evidence type="ECO:0000256" key="6">
    <source>
        <dbReference type="ARBA" id="ARBA00022777"/>
    </source>
</evidence>
<organism evidence="11 12">
    <name type="scientific">Kitasatospora xanthocidica</name>
    <dbReference type="NCBI Taxonomy" id="83382"/>
    <lineage>
        <taxon>Bacteria</taxon>
        <taxon>Bacillati</taxon>
        <taxon>Actinomycetota</taxon>
        <taxon>Actinomycetes</taxon>
        <taxon>Kitasatosporales</taxon>
        <taxon>Streptomycetaceae</taxon>
        <taxon>Kitasatospora</taxon>
    </lineage>
</organism>
<keyword evidence="12" id="KW-1185">Reference proteome</keyword>
<keyword evidence="9" id="KW-0472">Membrane</keyword>
<feature type="compositionally biased region" description="Pro residues" evidence="8">
    <location>
        <begin position="1033"/>
        <end position="1050"/>
    </location>
</feature>
<feature type="compositionally biased region" description="Low complexity" evidence="8">
    <location>
        <begin position="696"/>
        <end position="706"/>
    </location>
</feature>
<evidence type="ECO:0000313" key="11">
    <source>
        <dbReference type="EMBL" id="RGD56314.1"/>
    </source>
</evidence>
<proteinExistence type="predicted"/>
<gene>
    <name evidence="11" type="ORF">DR950_39285</name>
</gene>
<dbReference type="InterPro" id="IPR050428">
    <property type="entry name" value="TCS_sensor_his_kinase"/>
</dbReference>
<feature type="compositionally biased region" description="Low complexity" evidence="8">
    <location>
        <begin position="1004"/>
        <end position="1025"/>
    </location>
</feature>
<keyword evidence="6" id="KW-0418">Kinase</keyword>
<dbReference type="PANTHER" id="PTHR45436">
    <property type="entry name" value="SENSOR HISTIDINE KINASE YKOH"/>
    <property type="match status" value="1"/>
</dbReference>
<dbReference type="InterPro" id="IPR003594">
    <property type="entry name" value="HATPase_dom"/>
</dbReference>
<sequence>MPSRATPRTSPVPPPTRLRLGPDPALNRRLDTVPPPLPPFLPFPSLPVRAWHFPTEDSMRLRSSSIRAKIIALLLVPIVALAALWAYATIATTGDVWNQLGISRTYKEFAGPVDQYTGDLQNERRAAVQRLADPRSPAARDGYERAKAATDRSLDVLRQKKDTSAGKLSAPQRGRFVQIVAAADQLGPLRAQVGRSALNWEFALGQYSDLVKPVFGFRSAYVARQSGQLPRQGTILIELVRAREYLSQEDAAMEGLRTGVAKPTAEQYQVALDALHNQQALFTVYVAELDPADQSDYVALRGGEAWGALARAEADFVGAGGPERVVQALNSDSWRVTADRALGDLASINSRISAGLDERARSASMGLLWRGGIAGAVGLVAVVLSIMISFRIGRGLARQLIGLRNAAHELAGTRLPSVMLRLRRGEPVDVATEAPELHFGDAEIGQVGQAFNAVQRAAVEAAVEQAELRRGVSAVFVNLARRSQVLLHRQLTLLDTMERRTEDPAELEDLFKVDHLTTRMRRHAEGLIILAGGSPGRAWRKPVRMVDVVRAAVGEVEDYARVIVRPFPGTGLLGSAVADVTHLVAELVENAAVFSPPSTQVTVQGEVVAHGFALEIDDRGLGLSEQLLAEINERLAVEQEFDLADTDRLGLFVVSRLARRHGIRVHLRPSPYGGTTAVVLIPRELLAEAPDGRPEPGTAGQRPAAGGRRGQRDLVAVPGSGGASPSAPSSASAVGSVGAGGDADGRHRGATGGPRPSAPDAGRTAGGLPRRVSRGKGGPVLVPAPAADTEDAPGPGRHRREDVVVAAAEAAVAAAEAGGAAGASGVGGSVGRTDPAAVPPAGAAPRTAGGLPRRVRQANLAPQLREQLTEQLKERFRNGAGTGADGGAGGASVGDGSAGGTQDGGEAREVRERSPEEARATFASFQRGFTRGRGATAPADRTVGSPGRPGAPTDRTGAPLTDRPGTPDDRAVRGTGRPTAVPAWQPPDRSRRAIAPAPAPAALPAPRDTGRAPLVRRVPPGQPVRRTPDTAVPAPPASSAPPAPHAPPAPAEGTDS</sequence>
<feature type="region of interest" description="Disordered" evidence="8">
    <location>
        <begin position="1"/>
        <end position="31"/>
    </location>
</feature>
<comment type="catalytic activity">
    <reaction evidence="1">
        <text>ATP + protein L-histidine = ADP + protein N-phospho-L-histidine.</text>
        <dbReference type="EC" id="2.7.13.3"/>
    </reaction>
</comment>
<protein>
    <recommendedName>
        <fullName evidence="2">histidine kinase</fullName>
        <ecNumber evidence="2">2.7.13.3</ecNumber>
    </recommendedName>
</protein>
<dbReference type="Gene3D" id="3.30.565.10">
    <property type="entry name" value="Histidine kinase-like ATPase, C-terminal domain"/>
    <property type="match status" value="1"/>
</dbReference>
<feature type="region of interest" description="Disordered" evidence="8">
    <location>
        <begin position="878"/>
        <end position="1056"/>
    </location>
</feature>
<keyword evidence="4" id="KW-0808">Transferase</keyword>
<evidence type="ECO:0000256" key="8">
    <source>
        <dbReference type="SAM" id="MobiDB-lite"/>
    </source>
</evidence>
<dbReference type="InterPro" id="IPR036890">
    <property type="entry name" value="HATPase_C_sf"/>
</dbReference>
<feature type="compositionally biased region" description="Low complexity" evidence="8">
    <location>
        <begin position="715"/>
        <end position="736"/>
    </location>
</feature>
<feature type="compositionally biased region" description="Low complexity" evidence="8">
    <location>
        <begin position="835"/>
        <end position="852"/>
    </location>
</feature>
<evidence type="ECO:0000256" key="5">
    <source>
        <dbReference type="ARBA" id="ARBA00022692"/>
    </source>
</evidence>
<keyword evidence="3" id="KW-0597">Phosphoprotein</keyword>
<feature type="region of interest" description="Disordered" evidence="8">
    <location>
        <begin position="688"/>
        <end position="798"/>
    </location>
</feature>
<evidence type="ECO:0000256" key="2">
    <source>
        <dbReference type="ARBA" id="ARBA00012438"/>
    </source>
</evidence>
<evidence type="ECO:0000256" key="7">
    <source>
        <dbReference type="ARBA" id="ARBA00022989"/>
    </source>
</evidence>
<evidence type="ECO:0000259" key="10">
    <source>
        <dbReference type="PROSITE" id="PS50109"/>
    </source>
</evidence>
<evidence type="ECO:0000256" key="3">
    <source>
        <dbReference type="ARBA" id="ARBA00022553"/>
    </source>
</evidence>
<accession>A0A372ZL72</accession>
<evidence type="ECO:0000256" key="9">
    <source>
        <dbReference type="SAM" id="Phobius"/>
    </source>
</evidence>
<comment type="caution">
    <text evidence="11">The sequence shown here is derived from an EMBL/GenBank/DDBJ whole genome shotgun (WGS) entry which is preliminary data.</text>
</comment>
<name>A0A372ZL72_9ACTN</name>
<feature type="region of interest" description="Disordered" evidence="8">
    <location>
        <begin position="820"/>
        <end position="856"/>
    </location>
</feature>
<feature type="compositionally biased region" description="Basic and acidic residues" evidence="8">
    <location>
        <begin position="905"/>
        <end position="919"/>
    </location>
</feature>
<dbReference type="AlphaFoldDB" id="A0A372ZL72"/>
<feature type="transmembrane region" description="Helical" evidence="9">
    <location>
        <begin position="70"/>
        <end position="88"/>
    </location>
</feature>
<dbReference type="InterPro" id="IPR005467">
    <property type="entry name" value="His_kinase_dom"/>
</dbReference>
<dbReference type="EMBL" id="QVIG01000002">
    <property type="protein sequence ID" value="RGD56314.1"/>
    <property type="molecule type" value="Genomic_DNA"/>
</dbReference>
<evidence type="ECO:0000313" key="12">
    <source>
        <dbReference type="Proteomes" id="UP000263377"/>
    </source>
</evidence>
<keyword evidence="7 9" id="KW-1133">Transmembrane helix</keyword>
<dbReference type="PANTHER" id="PTHR45436:SF5">
    <property type="entry name" value="SENSOR HISTIDINE KINASE TRCS"/>
    <property type="match status" value="1"/>
</dbReference>
<keyword evidence="5 9" id="KW-0812">Transmembrane</keyword>
<feature type="compositionally biased region" description="Gly residues" evidence="8">
    <location>
        <begin position="820"/>
        <end position="830"/>
    </location>
</feature>
<dbReference type="InterPro" id="IPR013587">
    <property type="entry name" value="Nitrate/nitrite_sensing"/>
</dbReference>
<dbReference type="EC" id="2.7.13.3" evidence="2"/>
<evidence type="ECO:0000256" key="4">
    <source>
        <dbReference type="ARBA" id="ARBA00022679"/>
    </source>
</evidence>